<sequence length="240" mass="26272">MRPITPPLNGVCISDEGDAWGTYLVDHHVFENIFVGLQASGPLRLKAWSAQVELAMAYTRENFPALGYLCDLLITDIVLLHSASTGGGSASHLPGLVAMSPGPNWGMYDFAETIVHEMTHLNLFILDMVNRLYRLPTTELAEHENRVVSAVKVGELRPFDKAFHSAVVAVPLMYMQDARGDSALVDAFAESLNDCCTGLEAKRDLFTPYGQTLLDELATFARTLNFAAVESGLTRERLAA</sequence>
<name>A0A939PJS5_9ACTN</name>
<dbReference type="NCBIfam" id="TIGR04267">
    <property type="entry name" value="mod_HExxH"/>
    <property type="match status" value="1"/>
</dbReference>
<gene>
    <name evidence="1" type="ORF">J4573_44415</name>
</gene>
<organism evidence="1 2">
    <name type="scientific">Actinomadura barringtoniae</name>
    <dbReference type="NCBI Taxonomy" id="1427535"/>
    <lineage>
        <taxon>Bacteria</taxon>
        <taxon>Bacillati</taxon>
        <taxon>Actinomycetota</taxon>
        <taxon>Actinomycetes</taxon>
        <taxon>Streptosporangiales</taxon>
        <taxon>Thermomonosporaceae</taxon>
        <taxon>Actinomadura</taxon>
    </lineage>
</organism>
<dbReference type="EMBL" id="JAGEOJ010000025">
    <property type="protein sequence ID" value="MBO2454197.1"/>
    <property type="molecule type" value="Genomic_DNA"/>
</dbReference>
<proteinExistence type="predicted"/>
<evidence type="ECO:0000313" key="2">
    <source>
        <dbReference type="Proteomes" id="UP000669179"/>
    </source>
</evidence>
<protein>
    <recommendedName>
        <fullName evidence="3">HEXXH motif domain-containing protein</fullName>
    </recommendedName>
</protein>
<dbReference type="InterPro" id="IPR026337">
    <property type="entry name" value="AKG_HExxH"/>
</dbReference>
<accession>A0A939PJS5</accession>
<dbReference type="RefSeq" id="WP_208262408.1">
    <property type="nucleotide sequence ID" value="NZ_JAGEOJ010000025.1"/>
</dbReference>
<dbReference type="Proteomes" id="UP000669179">
    <property type="component" value="Unassembled WGS sequence"/>
</dbReference>
<keyword evidence="2" id="KW-1185">Reference proteome</keyword>
<evidence type="ECO:0008006" key="3">
    <source>
        <dbReference type="Google" id="ProtNLM"/>
    </source>
</evidence>
<comment type="caution">
    <text evidence="1">The sequence shown here is derived from an EMBL/GenBank/DDBJ whole genome shotgun (WGS) entry which is preliminary data.</text>
</comment>
<evidence type="ECO:0000313" key="1">
    <source>
        <dbReference type="EMBL" id="MBO2454197.1"/>
    </source>
</evidence>
<reference evidence="1" key="1">
    <citation type="submission" date="2021-03" db="EMBL/GenBank/DDBJ databases">
        <authorList>
            <person name="Kanchanasin P."/>
            <person name="Saeng-In P."/>
            <person name="Phongsopitanun W."/>
            <person name="Yuki M."/>
            <person name="Kudo T."/>
            <person name="Ohkuma M."/>
            <person name="Tanasupawat S."/>
        </authorList>
    </citation>
    <scope>NUCLEOTIDE SEQUENCE</scope>
    <source>
        <strain evidence="1">GKU 128</strain>
    </source>
</reference>
<dbReference type="AlphaFoldDB" id="A0A939PJS5"/>